<gene>
    <name evidence="4" type="ORF">EPI10_024175</name>
</gene>
<dbReference type="OrthoDB" id="185373at2759"/>
<dbReference type="AlphaFoldDB" id="A0A5B6VXT4"/>
<dbReference type="PANTHER" id="PTHR47941">
    <property type="entry name" value="PENTATRICOPEPTIDE REPEAT-CONTAINING PROTEIN 3, MITOCHONDRIAL"/>
    <property type="match status" value="1"/>
</dbReference>
<comment type="caution">
    <text evidence="4">The sequence shown here is derived from an EMBL/GenBank/DDBJ whole genome shotgun (WGS) entry which is preliminary data.</text>
</comment>
<dbReference type="EMBL" id="SMMG02000005">
    <property type="protein sequence ID" value="KAA3473826.1"/>
    <property type="molecule type" value="Genomic_DNA"/>
</dbReference>
<keyword evidence="2" id="KW-0677">Repeat</keyword>
<dbReference type="PROSITE" id="PS51375">
    <property type="entry name" value="PPR"/>
    <property type="match status" value="1"/>
</dbReference>
<evidence type="ECO:0000256" key="1">
    <source>
        <dbReference type="ARBA" id="ARBA00007626"/>
    </source>
</evidence>
<keyword evidence="5" id="KW-1185">Reference proteome</keyword>
<evidence type="ECO:0000313" key="5">
    <source>
        <dbReference type="Proteomes" id="UP000325315"/>
    </source>
</evidence>
<dbReference type="Pfam" id="PF01535">
    <property type="entry name" value="PPR"/>
    <property type="match status" value="1"/>
</dbReference>
<organism evidence="4 5">
    <name type="scientific">Gossypium australe</name>
    <dbReference type="NCBI Taxonomy" id="47621"/>
    <lineage>
        <taxon>Eukaryota</taxon>
        <taxon>Viridiplantae</taxon>
        <taxon>Streptophyta</taxon>
        <taxon>Embryophyta</taxon>
        <taxon>Tracheophyta</taxon>
        <taxon>Spermatophyta</taxon>
        <taxon>Magnoliopsida</taxon>
        <taxon>eudicotyledons</taxon>
        <taxon>Gunneridae</taxon>
        <taxon>Pentapetalae</taxon>
        <taxon>rosids</taxon>
        <taxon>malvids</taxon>
        <taxon>Malvales</taxon>
        <taxon>Malvaceae</taxon>
        <taxon>Malvoideae</taxon>
        <taxon>Gossypium</taxon>
    </lineage>
</organism>
<dbReference type="Proteomes" id="UP000325315">
    <property type="component" value="Unassembled WGS sequence"/>
</dbReference>
<evidence type="ECO:0000256" key="2">
    <source>
        <dbReference type="ARBA" id="ARBA00022737"/>
    </source>
</evidence>
<evidence type="ECO:0000313" key="4">
    <source>
        <dbReference type="EMBL" id="KAA3473826.1"/>
    </source>
</evidence>
<dbReference type="InterPro" id="IPR002885">
    <property type="entry name" value="PPR_rpt"/>
</dbReference>
<dbReference type="NCBIfam" id="TIGR00756">
    <property type="entry name" value="PPR"/>
    <property type="match status" value="1"/>
</dbReference>
<dbReference type="InterPro" id="IPR011990">
    <property type="entry name" value="TPR-like_helical_dom_sf"/>
</dbReference>
<protein>
    <submittedName>
        <fullName evidence="4">Pentatricopeptide repeat superfamily protein</fullName>
    </submittedName>
</protein>
<proteinExistence type="inferred from homology"/>
<name>A0A5B6VXT4_9ROSI</name>
<feature type="repeat" description="PPR" evidence="3">
    <location>
        <begin position="38"/>
        <end position="72"/>
    </location>
</feature>
<comment type="similarity">
    <text evidence="1">Belongs to the PPR family. P subfamily.</text>
</comment>
<sequence length="76" mass="8915">MVFNEIERRGLNASVVSFNTFFNGYCKSVNIDEGFRLKVLWRNVLINGLCKESRLDNAKELFEEMFNKGLIPNDYF</sequence>
<reference evidence="5" key="1">
    <citation type="journal article" date="2019" name="Plant Biotechnol. J.">
        <title>Genome sequencing of the Australian wild diploid species Gossypium australe highlights disease resistance and delayed gland morphogenesis.</title>
        <authorList>
            <person name="Cai Y."/>
            <person name="Cai X."/>
            <person name="Wang Q."/>
            <person name="Wang P."/>
            <person name="Zhang Y."/>
            <person name="Cai C."/>
            <person name="Xu Y."/>
            <person name="Wang K."/>
            <person name="Zhou Z."/>
            <person name="Wang C."/>
            <person name="Geng S."/>
            <person name="Li B."/>
            <person name="Dong Q."/>
            <person name="Hou Y."/>
            <person name="Wang H."/>
            <person name="Ai P."/>
            <person name="Liu Z."/>
            <person name="Yi F."/>
            <person name="Sun M."/>
            <person name="An G."/>
            <person name="Cheng J."/>
            <person name="Zhang Y."/>
            <person name="Shi Q."/>
            <person name="Xie Y."/>
            <person name="Shi X."/>
            <person name="Chang Y."/>
            <person name="Huang F."/>
            <person name="Chen Y."/>
            <person name="Hong S."/>
            <person name="Mi L."/>
            <person name="Sun Q."/>
            <person name="Zhang L."/>
            <person name="Zhou B."/>
            <person name="Peng R."/>
            <person name="Zhang X."/>
            <person name="Liu F."/>
        </authorList>
    </citation>
    <scope>NUCLEOTIDE SEQUENCE [LARGE SCALE GENOMIC DNA]</scope>
    <source>
        <strain evidence="5">cv. PA1801</strain>
    </source>
</reference>
<dbReference type="Pfam" id="PF13041">
    <property type="entry name" value="PPR_2"/>
    <property type="match status" value="1"/>
</dbReference>
<evidence type="ECO:0000256" key="3">
    <source>
        <dbReference type="PROSITE-ProRule" id="PRU00708"/>
    </source>
</evidence>
<accession>A0A5B6VXT4</accession>
<dbReference type="Gene3D" id="1.25.40.10">
    <property type="entry name" value="Tetratricopeptide repeat domain"/>
    <property type="match status" value="1"/>
</dbReference>